<evidence type="ECO:0000313" key="1">
    <source>
        <dbReference type="EMBL" id="RNA03455.1"/>
    </source>
</evidence>
<comment type="caution">
    <text evidence="1">The sequence shown here is derived from an EMBL/GenBank/DDBJ whole genome shotgun (WGS) entry which is preliminary data.</text>
</comment>
<sequence>MMNLYLFNLKFSENGEIIVNKDSESSHLVYLFEHKLLQKDFSMLSIEIKCYFDRPAEENSLAFLMAPFNSEIISSFICREIKH</sequence>
<gene>
    <name evidence="1" type="ORF">BpHYR1_050781</name>
</gene>
<name>A0A3M7PXD8_BRAPC</name>
<dbReference type="AlphaFoldDB" id="A0A3M7PXD8"/>
<reference evidence="1 2" key="1">
    <citation type="journal article" date="2018" name="Sci. Rep.">
        <title>Genomic signatures of local adaptation to the degree of environmental predictability in rotifers.</title>
        <authorList>
            <person name="Franch-Gras L."/>
            <person name="Hahn C."/>
            <person name="Garcia-Roger E.M."/>
            <person name="Carmona M.J."/>
            <person name="Serra M."/>
            <person name="Gomez A."/>
        </authorList>
    </citation>
    <scope>NUCLEOTIDE SEQUENCE [LARGE SCALE GENOMIC DNA]</scope>
    <source>
        <strain evidence="1">HYR1</strain>
    </source>
</reference>
<accession>A0A3M7PXD8</accession>
<dbReference type="Proteomes" id="UP000276133">
    <property type="component" value="Unassembled WGS sequence"/>
</dbReference>
<evidence type="ECO:0000313" key="2">
    <source>
        <dbReference type="Proteomes" id="UP000276133"/>
    </source>
</evidence>
<dbReference type="EMBL" id="REGN01008498">
    <property type="protein sequence ID" value="RNA03455.1"/>
    <property type="molecule type" value="Genomic_DNA"/>
</dbReference>
<protein>
    <submittedName>
        <fullName evidence="1">Uncharacterized protein</fullName>
    </submittedName>
</protein>
<proteinExistence type="predicted"/>
<keyword evidence="2" id="KW-1185">Reference proteome</keyword>
<organism evidence="1 2">
    <name type="scientific">Brachionus plicatilis</name>
    <name type="common">Marine rotifer</name>
    <name type="synonym">Brachionus muelleri</name>
    <dbReference type="NCBI Taxonomy" id="10195"/>
    <lineage>
        <taxon>Eukaryota</taxon>
        <taxon>Metazoa</taxon>
        <taxon>Spiralia</taxon>
        <taxon>Gnathifera</taxon>
        <taxon>Rotifera</taxon>
        <taxon>Eurotatoria</taxon>
        <taxon>Monogononta</taxon>
        <taxon>Pseudotrocha</taxon>
        <taxon>Ploima</taxon>
        <taxon>Brachionidae</taxon>
        <taxon>Brachionus</taxon>
    </lineage>
</organism>